<dbReference type="Gene3D" id="1.10.150.130">
    <property type="match status" value="1"/>
</dbReference>
<proteinExistence type="inferred from homology"/>
<feature type="domain" description="Core-binding (CB)" evidence="13">
    <location>
        <begin position="1"/>
        <end position="88"/>
    </location>
</feature>
<keyword evidence="4 10" id="KW-0132">Cell division</keyword>
<feature type="active site" evidence="10">
    <location>
        <position position="149"/>
    </location>
</feature>
<dbReference type="CDD" id="cd00798">
    <property type="entry name" value="INT_XerDC_C"/>
    <property type="match status" value="1"/>
</dbReference>
<dbReference type="AlphaFoldDB" id="A0AAP3M3Q7"/>
<evidence type="ECO:0000313" key="14">
    <source>
        <dbReference type="EMBL" id="MCZ3844387.1"/>
    </source>
</evidence>
<evidence type="ECO:0000256" key="10">
    <source>
        <dbReference type="HAMAP-Rule" id="MF_01808"/>
    </source>
</evidence>
<dbReference type="HAMAP" id="MF_01808">
    <property type="entry name" value="Recomb_XerC_XerD"/>
    <property type="match status" value="1"/>
</dbReference>
<dbReference type="InterPro" id="IPR004107">
    <property type="entry name" value="Integrase_SAM-like_N"/>
</dbReference>
<dbReference type="Pfam" id="PF02899">
    <property type="entry name" value="Phage_int_SAM_1"/>
    <property type="match status" value="1"/>
</dbReference>
<dbReference type="NCBIfam" id="TIGR02224">
    <property type="entry name" value="recomb_XerC"/>
    <property type="match status" value="1"/>
</dbReference>
<accession>A0AAP3M3Q7</accession>
<comment type="similarity">
    <text evidence="2 10">Belongs to the 'phage' integrase family. XerC subfamily.</text>
</comment>
<dbReference type="InterPro" id="IPR002104">
    <property type="entry name" value="Integrase_catalytic"/>
</dbReference>
<dbReference type="NCBIfam" id="NF001399">
    <property type="entry name" value="PRK00283.1"/>
    <property type="match status" value="1"/>
</dbReference>
<evidence type="ECO:0000256" key="11">
    <source>
        <dbReference type="NCBIfam" id="TIGR02224"/>
    </source>
</evidence>
<dbReference type="GO" id="GO:0007059">
    <property type="term" value="P:chromosome segregation"/>
    <property type="evidence" value="ECO:0007669"/>
    <property type="project" value="UniProtKB-UniRule"/>
</dbReference>
<dbReference type="Pfam" id="PF00589">
    <property type="entry name" value="Phage_integrase"/>
    <property type="match status" value="1"/>
</dbReference>
<feature type="active site" evidence="10">
    <location>
        <position position="247"/>
    </location>
</feature>
<comment type="function">
    <text evidence="10">Site-specific tyrosine recombinase, which acts by catalyzing the cutting and rejoining of the recombining DNA molecules. The XerC-XerD complex is essential to convert dimers of the bacterial chromosome into monomers to permit their segregation at cell division. It also contributes to the segregational stability of plasmids.</text>
</comment>
<feature type="active site" description="O-(3'-phospho-DNA)-tyrosine intermediate" evidence="10">
    <location>
        <position position="279"/>
    </location>
</feature>
<evidence type="ECO:0000259" key="12">
    <source>
        <dbReference type="PROSITE" id="PS51898"/>
    </source>
</evidence>
<comment type="caution">
    <text evidence="14">The sequence shown here is derived from an EMBL/GenBank/DDBJ whole genome shotgun (WGS) entry which is preliminary data.</text>
</comment>
<evidence type="ECO:0000256" key="3">
    <source>
        <dbReference type="ARBA" id="ARBA00022490"/>
    </source>
</evidence>
<feature type="active site" evidence="10">
    <location>
        <position position="244"/>
    </location>
</feature>
<dbReference type="PROSITE" id="PS51898">
    <property type="entry name" value="TYR_RECOMBINASE"/>
    <property type="match status" value="1"/>
</dbReference>
<evidence type="ECO:0000256" key="7">
    <source>
        <dbReference type="ARBA" id="ARBA00023125"/>
    </source>
</evidence>
<dbReference type="GO" id="GO:0006313">
    <property type="term" value="P:DNA transposition"/>
    <property type="evidence" value="ECO:0007669"/>
    <property type="project" value="UniProtKB-UniRule"/>
</dbReference>
<sequence length="302" mass="34798">MTKKSLLEQFKDYLAYERGYSNLTLTAYINDLKQAEDFWKNNGGFNGFEQVSSRDVEIFITSLASAGLSQASQARKLSSLKSLYKFLTRRNLVAVDPTQTVSIHRKSKKLPEFFYEPEIKKVLDSLSASDKFTVRNKAMFELFYATGMRVSEVSNLTLQQVDFDVQMILVHGKGNKDRYVPFGDYAKASLLRYLNEARSLFNPDENNHFVFLDNRGHQLTSRGIEYIMRKVFQKGGLSANVHPHELRHTFATQMLNNGADLRSVQELLGHESLSTTQIYTHVTMERLQKDYEKFFPRNEGKD</sequence>
<dbReference type="InterPro" id="IPR011010">
    <property type="entry name" value="DNA_brk_join_enz"/>
</dbReference>
<dbReference type="RefSeq" id="WP_006586735.1">
    <property type="nucleotide sequence ID" value="NZ_CABMGH010000036.1"/>
</dbReference>
<evidence type="ECO:0000313" key="15">
    <source>
        <dbReference type="Proteomes" id="UP001213015"/>
    </source>
</evidence>
<dbReference type="InterPro" id="IPR050090">
    <property type="entry name" value="Tyrosine_recombinase_XerCD"/>
</dbReference>
<organism evidence="14 15">
    <name type="scientific">Lactobacillus mulieris</name>
    <dbReference type="NCBI Taxonomy" id="2508708"/>
    <lineage>
        <taxon>Bacteria</taxon>
        <taxon>Bacillati</taxon>
        <taxon>Bacillota</taxon>
        <taxon>Bacilli</taxon>
        <taxon>Lactobacillales</taxon>
        <taxon>Lactobacillaceae</taxon>
        <taxon>Lactobacillus</taxon>
    </lineage>
</organism>
<keyword evidence="8 10" id="KW-0233">DNA recombination</keyword>
<feature type="domain" description="Tyr recombinase" evidence="12">
    <location>
        <begin position="109"/>
        <end position="292"/>
    </location>
</feature>
<evidence type="ECO:0000259" key="13">
    <source>
        <dbReference type="PROSITE" id="PS51900"/>
    </source>
</evidence>
<keyword evidence="7 10" id="KW-0238">DNA-binding</keyword>
<dbReference type="SUPFAM" id="SSF56349">
    <property type="entry name" value="DNA breaking-rejoining enzymes"/>
    <property type="match status" value="1"/>
</dbReference>
<keyword evidence="5 10" id="KW-0159">Chromosome partition</keyword>
<dbReference type="GO" id="GO:0005737">
    <property type="term" value="C:cytoplasm"/>
    <property type="evidence" value="ECO:0007669"/>
    <property type="project" value="UniProtKB-SubCell"/>
</dbReference>
<comment type="subunit">
    <text evidence="10">Forms a cyclic heterotetrameric complex composed of two molecules of XerC and two molecules of XerD.</text>
</comment>
<dbReference type="PANTHER" id="PTHR30349">
    <property type="entry name" value="PHAGE INTEGRASE-RELATED"/>
    <property type="match status" value="1"/>
</dbReference>
<keyword evidence="3 10" id="KW-0963">Cytoplasm</keyword>
<name>A0AAP3M3Q7_9LACO</name>
<feature type="active site" evidence="10">
    <location>
        <position position="173"/>
    </location>
</feature>
<dbReference type="InterPro" id="IPR044068">
    <property type="entry name" value="CB"/>
</dbReference>
<dbReference type="InterPro" id="IPR011931">
    <property type="entry name" value="Recomb_XerC"/>
</dbReference>
<dbReference type="EMBL" id="JAKHLF010000002">
    <property type="protein sequence ID" value="MCZ3844387.1"/>
    <property type="molecule type" value="Genomic_DNA"/>
</dbReference>
<reference evidence="14" key="1">
    <citation type="submission" date="2022-01" db="EMBL/GenBank/DDBJ databases">
        <title>VMRC isolate genome collection.</title>
        <authorList>
            <person name="France M."/>
            <person name="Rutt L."/>
            <person name="Humphrys M."/>
            <person name="Ravel J."/>
        </authorList>
    </citation>
    <scope>NUCLEOTIDE SEQUENCE</scope>
    <source>
        <strain evidence="14">C0127B5</strain>
    </source>
</reference>
<evidence type="ECO:0000256" key="4">
    <source>
        <dbReference type="ARBA" id="ARBA00022618"/>
    </source>
</evidence>
<dbReference type="GO" id="GO:0003677">
    <property type="term" value="F:DNA binding"/>
    <property type="evidence" value="ECO:0007669"/>
    <property type="project" value="UniProtKB-UniRule"/>
</dbReference>
<comment type="subcellular location">
    <subcellularLocation>
        <location evidence="1 10">Cytoplasm</location>
    </subcellularLocation>
</comment>
<evidence type="ECO:0000256" key="6">
    <source>
        <dbReference type="ARBA" id="ARBA00022908"/>
    </source>
</evidence>
<dbReference type="InterPro" id="IPR013762">
    <property type="entry name" value="Integrase-like_cat_sf"/>
</dbReference>
<protein>
    <recommendedName>
        <fullName evidence="10 11">Tyrosine recombinase XerC</fullName>
    </recommendedName>
</protein>
<dbReference type="InterPro" id="IPR010998">
    <property type="entry name" value="Integrase_recombinase_N"/>
</dbReference>
<evidence type="ECO:0000256" key="1">
    <source>
        <dbReference type="ARBA" id="ARBA00004496"/>
    </source>
</evidence>
<dbReference type="GO" id="GO:0009037">
    <property type="term" value="F:tyrosine-based site-specific recombinase activity"/>
    <property type="evidence" value="ECO:0007669"/>
    <property type="project" value="UniProtKB-UniRule"/>
</dbReference>
<dbReference type="GO" id="GO:0051301">
    <property type="term" value="P:cell division"/>
    <property type="evidence" value="ECO:0007669"/>
    <property type="project" value="UniProtKB-UniRule"/>
</dbReference>
<evidence type="ECO:0000256" key="5">
    <source>
        <dbReference type="ARBA" id="ARBA00022829"/>
    </source>
</evidence>
<dbReference type="Proteomes" id="UP001213015">
    <property type="component" value="Unassembled WGS sequence"/>
</dbReference>
<dbReference type="PANTHER" id="PTHR30349:SF77">
    <property type="entry name" value="TYROSINE RECOMBINASE XERC"/>
    <property type="match status" value="1"/>
</dbReference>
<evidence type="ECO:0000256" key="8">
    <source>
        <dbReference type="ARBA" id="ARBA00023172"/>
    </source>
</evidence>
<keyword evidence="9 10" id="KW-0131">Cell cycle</keyword>
<evidence type="ECO:0000256" key="2">
    <source>
        <dbReference type="ARBA" id="ARBA00006657"/>
    </source>
</evidence>
<gene>
    <name evidence="10 14" type="primary">xerC</name>
    <name evidence="14" type="ORF">L2422_02445</name>
</gene>
<dbReference type="Gene3D" id="1.10.443.10">
    <property type="entry name" value="Intergrase catalytic core"/>
    <property type="match status" value="1"/>
</dbReference>
<dbReference type="PROSITE" id="PS51900">
    <property type="entry name" value="CB"/>
    <property type="match status" value="1"/>
</dbReference>
<feature type="active site" evidence="10">
    <location>
        <position position="270"/>
    </location>
</feature>
<evidence type="ECO:0000256" key="9">
    <source>
        <dbReference type="ARBA" id="ARBA00023306"/>
    </source>
</evidence>
<keyword evidence="6 10" id="KW-0229">DNA integration</keyword>
<dbReference type="InterPro" id="IPR023009">
    <property type="entry name" value="Tyrosine_recombinase_XerC/XerD"/>
</dbReference>
<dbReference type="NCBIfam" id="NF040815">
    <property type="entry name" value="recomb_XerA_Arch"/>
    <property type="match status" value="1"/>
</dbReference>
<dbReference type="GeneID" id="97459546"/>